<keyword evidence="3" id="KW-1185">Reference proteome</keyword>
<keyword evidence="1" id="KW-0472">Membrane</keyword>
<protein>
    <recommendedName>
        <fullName evidence="4">Membrane protein YqaA, SNARE-associated domain</fullName>
    </recommendedName>
</protein>
<reference evidence="3" key="1">
    <citation type="journal article" date="2019" name="Int. J. Syst. Evol. Microbiol.">
        <title>The Global Catalogue of Microorganisms (GCM) 10K type strain sequencing project: providing services to taxonomists for standard genome sequencing and annotation.</title>
        <authorList>
            <consortium name="The Broad Institute Genomics Platform"/>
            <consortium name="The Broad Institute Genome Sequencing Center for Infectious Disease"/>
            <person name="Wu L."/>
            <person name="Ma J."/>
        </authorList>
    </citation>
    <scope>NUCLEOTIDE SEQUENCE [LARGE SCALE GENOMIC DNA]</scope>
    <source>
        <strain evidence="3">CGMCC 4.7645</strain>
    </source>
</reference>
<keyword evidence="1" id="KW-0812">Transmembrane</keyword>
<evidence type="ECO:0000313" key="3">
    <source>
        <dbReference type="Proteomes" id="UP001597417"/>
    </source>
</evidence>
<evidence type="ECO:0000313" key="2">
    <source>
        <dbReference type="EMBL" id="MFD2422599.1"/>
    </source>
</evidence>
<feature type="transmembrane region" description="Helical" evidence="1">
    <location>
        <begin position="146"/>
        <end position="168"/>
    </location>
</feature>
<feature type="transmembrane region" description="Helical" evidence="1">
    <location>
        <begin position="38"/>
        <end position="60"/>
    </location>
</feature>
<dbReference type="Proteomes" id="UP001597417">
    <property type="component" value="Unassembled WGS sequence"/>
</dbReference>
<dbReference type="RefSeq" id="WP_378271755.1">
    <property type="nucleotide sequence ID" value="NZ_JBHUKR010000029.1"/>
</dbReference>
<dbReference type="EMBL" id="JBHUKR010000029">
    <property type="protein sequence ID" value="MFD2422599.1"/>
    <property type="molecule type" value="Genomic_DNA"/>
</dbReference>
<name>A0ABW5G6R4_9PSEU</name>
<proteinExistence type="predicted"/>
<accession>A0ABW5G6R4</accession>
<evidence type="ECO:0008006" key="4">
    <source>
        <dbReference type="Google" id="ProtNLM"/>
    </source>
</evidence>
<comment type="caution">
    <text evidence="2">The sequence shown here is derived from an EMBL/GenBank/DDBJ whole genome shotgun (WGS) entry which is preliminary data.</text>
</comment>
<gene>
    <name evidence="2" type="ORF">ACFSXZ_40375</name>
</gene>
<evidence type="ECO:0000256" key="1">
    <source>
        <dbReference type="SAM" id="Phobius"/>
    </source>
</evidence>
<organism evidence="2 3">
    <name type="scientific">Amycolatopsis pigmentata</name>
    <dbReference type="NCBI Taxonomy" id="450801"/>
    <lineage>
        <taxon>Bacteria</taxon>
        <taxon>Bacillati</taxon>
        <taxon>Actinomycetota</taxon>
        <taxon>Actinomycetes</taxon>
        <taxon>Pseudonocardiales</taxon>
        <taxon>Pseudonocardiaceae</taxon>
        <taxon>Amycolatopsis</taxon>
    </lineage>
</organism>
<keyword evidence="1" id="KW-1133">Transmembrane helix</keyword>
<sequence length="206" mass="22811">MFGWFCVTVGVALGSALLPLISVEVFVLGLVTENPRVHWAMIGAAVAIGQVAGKLLYYLAARGSIRLPSFLHNQAHRERPMLRRSSPIRRQPRRKRFATGESDADRIRLLSVGSVTPRREAWRARTKGLRAKLDGLRERCHRHPGWMAVTYTVSALVGLPPYMAMTVLAGFARMRMSLFIGAGLAGRFARYSVLAASPALFAGWMH</sequence>